<evidence type="ECO:0000313" key="4">
    <source>
        <dbReference type="EMBL" id="MBM7121955.1"/>
    </source>
</evidence>
<dbReference type="PROSITE" id="PS50977">
    <property type="entry name" value="HTH_TETR_2"/>
    <property type="match status" value="1"/>
</dbReference>
<dbReference type="InterPro" id="IPR001647">
    <property type="entry name" value="HTH_TetR"/>
</dbReference>
<keyword evidence="1 2" id="KW-0238">DNA-binding</keyword>
<dbReference type="SUPFAM" id="SSF46689">
    <property type="entry name" value="Homeodomain-like"/>
    <property type="match status" value="1"/>
</dbReference>
<dbReference type="PANTHER" id="PTHR30055:SF222">
    <property type="entry name" value="REGULATORY PROTEIN"/>
    <property type="match status" value="1"/>
</dbReference>
<reference evidence="4 5" key="1">
    <citation type="submission" date="2020-10" db="EMBL/GenBank/DDBJ databases">
        <title>Phylogeny of dyella-like bacteria.</title>
        <authorList>
            <person name="Fu J."/>
        </authorList>
    </citation>
    <scope>NUCLEOTIDE SEQUENCE [LARGE SCALE GENOMIC DNA]</scope>
    <source>
        <strain evidence="4 5">THG-B117</strain>
    </source>
</reference>
<dbReference type="InterPro" id="IPR050109">
    <property type="entry name" value="HTH-type_TetR-like_transc_reg"/>
</dbReference>
<dbReference type="InterPro" id="IPR009057">
    <property type="entry name" value="Homeodomain-like_sf"/>
</dbReference>
<dbReference type="Gene3D" id="1.10.357.10">
    <property type="entry name" value="Tetracycline Repressor, domain 2"/>
    <property type="match status" value="1"/>
</dbReference>
<keyword evidence="5" id="KW-1185">Reference proteome</keyword>
<dbReference type="EMBL" id="JADIKC010000005">
    <property type="protein sequence ID" value="MBM7121955.1"/>
    <property type="molecule type" value="Genomic_DNA"/>
</dbReference>
<name>A0ABS2JT15_9GAMM</name>
<protein>
    <submittedName>
        <fullName evidence="4">TetR/AcrR family transcriptional regulator</fullName>
    </submittedName>
</protein>
<evidence type="ECO:0000259" key="3">
    <source>
        <dbReference type="PROSITE" id="PS50977"/>
    </source>
</evidence>
<dbReference type="RefSeq" id="WP_204636404.1">
    <property type="nucleotide sequence ID" value="NZ_JADIKC010000005.1"/>
</dbReference>
<evidence type="ECO:0000256" key="1">
    <source>
        <dbReference type="ARBA" id="ARBA00023125"/>
    </source>
</evidence>
<dbReference type="PANTHER" id="PTHR30055">
    <property type="entry name" value="HTH-TYPE TRANSCRIPTIONAL REGULATOR RUTR"/>
    <property type="match status" value="1"/>
</dbReference>
<dbReference type="Proteomes" id="UP001430065">
    <property type="component" value="Unassembled WGS sequence"/>
</dbReference>
<sequence length="190" mass="20830">MARPRSEDKRNAILDAATKVFAEQGISAPTAKIAREAGVAEGTLFTYFDSKDTLLNQLYLELKVDMRDAMLTGYPRRASSRERASHVWRTYIGWGVAHPHGRKVMAQLSVSERITPETKAIGSAPFGDVQGMLQEATAKGALKDLDPAFVGALLTALAETTMDFVVREPARAEHYRTAGFEAFWNAIGKA</sequence>
<evidence type="ECO:0000313" key="5">
    <source>
        <dbReference type="Proteomes" id="UP001430065"/>
    </source>
</evidence>
<comment type="caution">
    <text evidence="4">The sequence shown here is derived from an EMBL/GenBank/DDBJ whole genome shotgun (WGS) entry which is preliminary data.</text>
</comment>
<accession>A0ABS2JT15</accession>
<gene>
    <name evidence="4" type="ORF">ISP20_12395</name>
</gene>
<dbReference type="Pfam" id="PF00440">
    <property type="entry name" value="TetR_N"/>
    <property type="match status" value="1"/>
</dbReference>
<proteinExistence type="predicted"/>
<feature type="DNA-binding region" description="H-T-H motif" evidence="2">
    <location>
        <begin position="29"/>
        <end position="48"/>
    </location>
</feature>
<feature type="domain" description="HTH tetR-type" evidence="3">
    <location>
        <begin position="7"/>
        <end position="66"/>
    </location>
</feature>
<dbReference type="PRINTS" id="PR00455">
    <property type="entry name" value="HTHTETR"/>
</dbReference>
<organism evidence="4 5">
    <name type="scientific">Dyella kyungheensis</name>
    <dbReference type="NCBI Taxonomy" id="1242174"/>
    <lineage>
        <taxon>Bacteria</taxon>
        <taxon>Pseudomonadati</taxon>
        <taxon>Pseudomonadota</taxon>
        <taxon>Gammaproteobacteria</taxon>
        <taxon>Lysobacterales</taxon>
        <taxon>Rhodanobacteraceae</taxon>
        <taxon>Dyella</taxon>
    </lineage>
</organism>
<evidence type="ECO:0000256" key="2">
    <source>
        <dbReference type="PROSITE-ProRule" id="PRU00335"/>
    </source>
</evidence>